<dbReference type="NCBIfam" id="TIGR01498">
    <property type="entry name" value="folK"/>
    <property type="match status" value="1"/>
</dbReference>
<evidence type="ECO:0000256" key="5">
    <source>
        <dbReference type="ARBA" id="ARBA00022679"/>
    </source>
</evidence>
<organism evidence="14 15">
    <name type="scientific">Lysobacter niastensis</name>
    <dbReference type="NCBI Taxonomy" id="380629"/>
    <lineage>
        <taxon>Bacteria</taxon>
        <taxon>Pseudomonadati</taxon>
        <taxon>Pseudomonadota</taxon>
        <taxon>Gammaproteobacteria</taxon>
        <taxon>Lysobacterales</taxon>
        <taxon>Lysobacteraceae</taxon>
        <taxon>Lysobacter</taxon>
    </lineage>
</organism>
<evidence type="ECO:0000259" key="13">
    <source>
        <dbReference type="PROSITE" id="PS00794"/>
    </source>
</evidence>
<comment type="caution">
    <text evidence="14">The sequence shown here is derived from an EMBL/GenBank/DDBJ whole genome shotgun (WGS) entry which is preliminary data.</text>
</comment>
<keyword evidence="15" id="KW-1185">Reference proteome</keyword>
<comment type="function">
    <text evidence="10">Catalyzes the transfer of pyrophosphate from adenosine triphosphate (ATP) to 6-hydroxymethyl-7,8-dihydropterin, an enzymatic step in folate biosynthesis pathway.</text>
</comment>
<evidence type="ECO:0000256" key="8">
    <source>
        <dbReference type="ARBA" id="ARBA00022840"/>
    </source>
</evidence>
<evidence type="ECO:0000256" key="7">
    <source>
        <dbReference type="ARBA" id="ARBA00022777"/>
    </source>
</evidence>
<feature type="domain" description="7,8-dihydro-6-hydroxymethylpterin-pyrophosphokinase" evidence="13">
    <location>
        <begin position="95"/>
        <end position="106"/>
    </location>
</feature>
<evidence type="ECO:0000256" key="9">
    <source>
        <dbReference type="ARBA" id="ARBA00022909"/>
    </source>
</evidence>
<evidence type="ECO:0000256" key="6">
    <source>
        <dbReference type="ARBA" id="ARBA00022741"/>
    </source>
</evidence>
<keyword evidence="9" id="KW-0289">Folate biosynthesis</keyword>
<reference evidence="14 15" key="1">
    <citation type="submission" date="2020-11" db="EMBL/GenBank/DDBJ databases">
        <title>Draft Genome Sequence and Secondary Metabolite Biosynthetic Potential of the Lysobacter niastensis Type strain DSM 18481.</title>
        <authorList>
            <person name="Turrini P."/>
            <person name="Artuso I."/>
            <person name="Tescari M."/>
            <person name="Lugli G.A."/>
            <person name="Frangipani E."/>
            <person name="Ventura M."/>
            <person name="Visca P."/>
        </authorList>
    </citation>
    <scope>NUCLEOTIDE SEQUENCE [LARGE SCALE GENOMIC DNA]</scope>
    <source>
        <strain evidence="14 15">DSM 18481</strain>
    </source>
</reference>
<evidence type="ECO:0000256" key="10">
    <source>
        <dbReference type="ARBA" id="ARBA00029409"/>
    </source>
</evidence>
<dbReference type="PANTHER" id="PTHR43071">
    <property type="entry name" value="2-AMINO-4-HYDROXY-6-HYDROXYMETHYLDIHYDROPTERIDINE PYROPHOSPHOKINASE"/>
    <property type="match status" value="1"/>
</dbReference>
<dbReference type="CDD" id="cd00483">
    <property type="entry name" value="HPPK"/>
    <property type="match status" value="1"/>
</dbReference>
<dbReference type="RefSeq" id="WP_194930951.1">
    <property type="nucleotide sequence ID" value="NZ_JADLZT010000005.1"/>
</dbReference>
<evidence type="ECO:0000313" key="14">
    <source>
        <dbReference type="EMBL" id="MBF6024341.1"/>
    </source>
</evidence>
<dbReference type="InterPro" id="IPR000550">
    <property type="entry name" value="Hppk"/>
</dbReference>
<accession>A0ABS0B5X2</accession>
<dbReference type="GO" id="GO:0003848">
    <property type="term" value="F:2-amino-4-hydroxy-6-hydroxymethyldihydropteridine diphosphokinase activity"/>
    <property type="evidence" value="ECO:0007669"/>
    <property type="project" value="UniProtKB-EC"/>
</dbReference>
<dbReference type="SUPFAM" id="SSF55083">
    <property type="entry name" value="6-hydroxymethyl-7,8-dihydropterin pyrophosphokinase, HPPK"/>
    <property type="match status" value="1"/>
</dbReference>
<evidence type="ECO:0000256" key="3">
    <source>
        <dbReference type="ARBA" id="ARBA00013253"/>
    </source>
</evidence>
<dbReference type="EMBL" id="JADLZT010000005">
    <property type="protein sequence ID" value="MBF6024341.1"/>
    <property type="molecule type" value="Genomic_DNA"/>
</dbReference>
<comment type="similarity">
    <text evidence="2">Belongs to the HPPK family.</text>
</comment>
<keyword evidence="5 14" id="KW-0808">Transferase</keyword>
<dbReference type="PROSITE" id="PS00794">
    <property type="entry name" value="HPPK"/>
    <property type="match status" value="1"/>
</dbReference>
<dbReference type="Gene3D" id="3.30.70.560">
    <property type="entry name" value="7,8-Dihydro-6-hydroxymethylpterin-pyrophosphokinase HPPK"/>
    <property type="match status" value="1"/>
</dbReference>
<gene>
    <name evidence="14" type="primary">folK</name>
    <name evidence="14" type="ORF">IU514_09895</name>
</gene>
<evidence type="ECO:0000256" key="4">
    <source>
        <dbReference type="ARBA" id="ARBA00016218"/>
    </source>
</evidence>
<evidence type="ECO:0000256" key="2">
    <source>
        <dbReference type="ARBA" id="ARBA00005810"/>
    </source>
</evidence>
<evidence type="ECO:0000256" key="1">
    <source>
        <dbReference type="ARBA" id="ARBA00005051"/>
    </source>
</evidence>
<dbReference type="InterPro" id="IPR035907">
    <property type="entry name" value="Hppk_sf"/>
</dbReference>
<proteinExistence type="inferred from homology"/>
<protein>
    <recommendedName>
        <fullName evidence="4">2-amino-4-hydroxy-6-hydroxymethyldihydropteridine pyrophosphokinase</fullName>
        <ecNumber evidence="3">2.7.6.3</ecNumber>
    </recommendedName>
    <alternativeName>
        <fullName evidence="11">6-hydroxymethyl-7,8-dihydropterin pyrophosphokinase</fullName>
    </alternativeName>
    <alternativeName>
        <fullName evidence="12">7,8-dihydro-6-hydroxymethylpterin-pyrophosphokinase</fullName>
    </alternativeName>
</protein>
<name>A0ABS0B5X2_9GAMM</name>
<keyword evidence="6" id="KW-0547">Nucleotide-binding</keyword>
<dbReference type="Proteomes" id="UP001429984">
    <property type="component" value="Unassembled WGS sequence"/>
</dbReference>
<dbReference type="EC" id="2.7.6.3" evidence="3"/>
<keyword evidence="8" id="KW-0067">ATP-binding</keyword>
<sequence length="174" mass="18523">MSPTVDAYVGLGSNLGESVATLRAALTALDAISGTHLVRASHFYRTPAWGVTEQPDFLNAVAMVRTQLPAAELLAAMLDIERAAGRNRSADGSDRWGPRTLDLDLLLYGDAVVDVPGLHVPHPHLHERAFALVPLVEIAPDTVIPGVGRARDALARMETADIEALTYTDPPADA</sequence>
<dbReference type="Pfam" id="PF01288">
    <property type="entry name" value="HPPK"/>
    <property type="match status" value="1"/>
</dbReference>
<evidence type="ECO:0000313" key="15">
    <source>
        <dbReference type="Proteomes" id="UP001429984"/>
    </source>
</evidence>
<keyword evidence="7" id="KW-0418">Kinase</keyword>
<evidence type="ECO:0000256" key="12">
    <source>
        <dbReference type="ARBA" id="ARBA00033413"/>
    </source>
</evidence>
<dbReference type="PANTHER" id="PTHR43071:SF1">
    <property type="entry name" value="2-AMINO-4-HYDROXY-6-HYDROXYMETHYLDIHYDROPTERIDINE PYROPHOSPHOKINASE"/>
    <property type="match status" value="1"/>
</dbReference>
<evidence type="ECO:0000256" key="11">
    <source>
        <dbReference type="ARBA" id="ARBA00029766"/>
    </source>
</evidence>
<comment type="pathway">
    <text evidence="1">Cofactor biosynthesis; tetrahydrofolate biosynthesis; 2-amino-4-hydroxy-6-hydroxymethyl-7,8-dihydropteridine diphosphate from 7,8-dihydroneopterin triphosphate: step 4/4.</text>
</comment>